<organism evidence="3 4">
    <name type="scientific">Ceratodon purpureus</name>
    <name type="common">Fire moss</name>
    <name type="synonym">Dicranum purpureum</name>
    <dbReference type="NCBI Taxonomy" id="3225"/>
    <lineage>
        <taxon>Eukaryota</taxon>
        <taxon>Viridiplantae</taxon>
        <taxon>Streptophyta</taxon>
        <taxon>Embryophyta</taxon>
        <taxon>Bryophyta</taxon>
        <taxon>Bryophytina</taxon>
        <taxon>Bryopsida</taxon>
        <taxon>Dicranidae</taxon>
        <taxon>Pseudoditrichales</taxon>
        <taxon>Ditrichaceae</taxon>
        <taxon>Ceratodon</taxon>
    </lineage>
</organism>
<feature type="compositionally biased region" description="Basic and acidic residues" evidence="2">
    <location>
        <begin position="819"/>
        <end position="828"/>
    </location>
</feature>
<dbReference type="EMBL" id="CM026422">
    <property type="protein sequence ID" value="KAG0587961.1"/>
    <property type="molecule type" value="Genomic_DNA"/>
</dbReference>
<feature type="region of interest" description="Disordered" evidence="2">
    <location>
        <begin position="210"/>
        <end position="1136"/>
    </location>
</feature>
<feature type="compositionally biased region" description="Basic and acidic residues" evidence="2">
    <location>
        <begin position="839"/>
        <end position="872"/>
    </location>
</feature>
<feature type="compositionally biased region" description="Basic and acidic residues" evidence="2">
    <location>
        <begin position="420"/>
        <end position="429"/>
    </location>
</feature>
<dbReference type="InterPro" id="IPR042277">
    <property type="entry name" value="IST1-like"/>
</dbReference>
<feature type="compositionally biased region" description="Basic and acidic residues" evidence="2">
    <location>
        <begin position="647"/>
        <end position="672"/>
    </location>
</feature>
<feature type="compositionally biased region" description="Basic and acidic residues" evidence="2">
    <location>
        <begin position="910"/>
        <end position="950"/>
    </location>
</feature>
<dbReference type="FunFam" id="1.20.1260.60:FF:000003">
    <property type="entry name" value="IST1-like protein isoform A"/>
    <property type="match status" value="1"/>
</dbReference>
<evidence type="ECO:0000256" key="2">
    <source>
        <dbReference type="SAM" id="MobiDB-lite"/>
    </source>
</evidence>
<feature type="compositionally biased region" description="Basic and acidic residues" evidence="2">
    <location>
        <begin position="603"/>
        <end position="635"/>
    </location>
</feature>
<gene>
    <name evidence="3" type="ORF">KC19_2G204900</name>
</gene>
<feature type="compositionally biased region" description="Basic and acidic residues" evidence="2">
    <location>
        <begin position="879"/>
        <end position="897"/>
    </location>
</feature>
<sequence length="1136" mass="128298">MKRMTSLVGKGFQPAKCKTQLRLGSSRIKLLRNKKGIQIASDRREVADFLRNGQEGNARLRVEHVIREQNLIEAYDLLYLYAERIAAQLSVIDSKKTCPPELKEDISTLLYASARCAELPDFAQIRPMFVAKYGKEFVSAAEELRPGCGVNGRVIEKLSVSRASGEAKLQVMKDIAAEHDVHWDPAPFEKEIRTVPNDLLDGPTKIMSAEDIDDLPTVPSQKPILGTHLAQPDNFTNSNSGRFMEDKVEPKSSPRPVDDFRTSSQGARSGPPNRKPPAREQSRTEDLSFDDRHTDMDPGGGEIQPRRSSRRESDSFAALSSLAKHQDEESRRNSIGVPREKSGRPHTGSAFGGIDEFSPHDYAKHIRRGSQGAELDDFDGSHKSDRRQSQKYDQFDSKGQVREANSEPSAYTKNSRPARTPREELNHTSDEDDQGGFAKPRPRSDNGRRNQTRREEDPEEVNYRKEGSGRSKPRKQDLDADEDYYKRVPSREGSGKGRGQYQAQESDEHDLRKAPSREGSGKGRVQYQDQESDEHDLRKAPSREGSGKGRVQYQDQESDEHDLRKAPSREGSGKGRTHHDDQYVEEQNLRRASSKEGSGGKAFSRETSVEEGSHGRVNGRSKEGSQHAGKYRRDDYSDEDADPIPYRSEEPRRRDSTKYTPKYADEDVHNPESESESFKNSITTRKPRNSEDEYRDSGNGPRRESRNRRGGVSSQEDYSTHLSEGDDDARKKKGSYLNDTSTKRSNLAVKNKDKERSIPDTPHYDSSEYEDDPRRGGPRNPEPRRNNSNGTNTRNSDRSSESGEEGSRQSTRRTPRLPSVDEQRRDTLDDQGSSRGKRYGREDLEPLKTPRDPVFDNDKDHLTTSSRTEKRMSLPGGNVRDKPKNQGRASDDYDDAVRVSGRRATIGPEEINRGARVRESDDPPRSRYGEKEKQSDRRLSAPLSKDDIMEGRQSPKYPSQSDRSDRRRLSDIPAGYDDDKPSRFGNPKVAVQASRDDEYSPNARAQRDRSDRPRKSDISLRYDDDKPPPRFINVGKQTTLDDDLRSGRSSPGFKGEKPQRFVNSPRGDEPLQATPRPRSNLQSVKTDPTLPKTPKASATEHRKSQSVSDGQPQSKPTPFMKPPDLDVLIQMFGKKK</sequence>
<feature type="compositionally biased region" description="Polar residues" evidence="2">
    <location>
        <begin position="712"/>
        <end position="722"/>
    </location>
</feature>
<dbReference type="Pfam" id="PF03398">
    <property type="entry name" value="Ist1"/>
    <property type="match status" value="1"/>
</dbReference>
<feature type="compositionally biased region" description="Basic and acidic residues" evidence="2">
    <location>
        <begin position="509"/>
        <end position="521"/>
    </location>
</feature>
<comment type="caution">
    <text evidence="3">The sequence shown here is derived from an EMBL/GenBank/DDBJ whole genome shotgun (WGS) entry which is preliminary data.</text>
</comment>
<feature type="compositionally biased region" description="Basic and acidic residues" evidence="2">
    <location>
        <begin position="277"/>
        <end position="296"/>
    </location>
</feature>
<keyword evidence="4" id="KW-1185">Reference proteome</keyword>
<protein>
    <recommendedName>
        <fullName evidence="5">Regulator of Vps4 activity in the MVB pathway protein</fullName>
    </recommendedName>
</protein>
<evidence type="ECO:0008006" key="5">
    <source>
        <dbReference type="Google" id="ProtNLM"/>
    </source>
</evidence>
<feature type="compositionally biased region" description="Polar residues" evidence="2">
    <location>
        <begin position="1077"/>
        <end position="1086"/>
    </location>
</feature>
<comment type="similarity">
    <text evidence="1">Belongs to the IST1 family.</text>
</comment>
<feature type="compositionally biased region" description="Basic and acidic residues" evidence="2">
    <location>
        <begin position="1005"/>
        <end position="1028"/>
    </location>
</feature>
<name>A0A8T0IZ82_CERPU</name>
<evidence type="ECO:0000256" key="1">
    <source>
        <dbReference type="ARBA" id="ARBA00005536"/>
    </source>
</evidence>
<feature type="compositionally biased region" description="Basic and acidic residues" evidence="2">
    <location>
        <begin position="561"/>
        <end position="582"/>
    </location>
</feature>
<feature type="compositionally biased region" description="Polar residues" evidence="2">
    <location>
        <begin position="406"/>
        <end position="417"/>
    </location>
</feature>
<feature type="compositionally biased region" description="Basic and acidic residues" evidence="2">
    <location>
        <begin position="324"/>
        <end position="343"/>
    </location>
</feature>
<feature type="compositionally biased region" description="Basic and acidic residues" evidence="2">
    <location>
        <begin position="795"/>
        <end position="807"/>
    </location>
</feature>
<feature type="compositionally biased region" description="Basic and acidic residues" evidence="2">
    <location>
        <begin position="535"/>
        <end position="547"/>
    </location>
</feature>
<feature type="compositionally biased region" description="Basic and acidic residues" evidence="2">
    <location>
        <begin position="688"/>
        <end position="704"/>
    </location>
</feature>
<reference evidence="3" key="1">
    <citation type="submission" date="2020-06" db="EMBL/GenBank/DDBJ databases">
        <title>WGS assembly of Ceratodon purpureus strain R40.</title>
        <authorList>
            <person name="Carey S.B."/>
            <person name="Jenkins J."/>
            <person name="Shu S."/>
            <person name="Lovell J.T."/>
            <person name="Sreedasyam A."/>
            <person name="Maumus F."/>
            <person name="Tiley G.P."/>
            <person name="Fernandez-Pozo N."/>
            <person name="Barry K."/>
            <person name="Chen C."/>
            <person name="Wang M."/>
            <person name="Lipzen A."/>
            <person name="Daum C."/>
            <person name="Saski C.A."/>
            <person name="Payton A.C."/>
            <person name="Mcbreen J.C."/>
            <person name="Conrad R.E."/>
            <person name="Kollar L.M."/>
            <person name="Olsson S."/>
            <person name="Huttunen S."/>
            <person name="Landis J.B."/>
            <person name="Wickett N.J."/>
            <person name="Johnson M.G."/>
            <person name="Rensing S.A."/>
            <person name="Grimwood J."/>
            <person name="Schmutz J."/>
            <person name="Mcdaniel S.F."/>
        </authorList>
    </citation>
    <scope>NUCLEOTIDE SEQUENCE</scope>
    <source>
        <strain evidence="3">R40</strain>
    </source>
</reference>
<dbReference type="Gene3D" id="1.20.1260.60">
    <property type="entry name" value="Vacuolar protein sorting-associated protein Ist1"/>
    <property type="match status" value="1"/>
</dbReference>
<dbReference type="Proteomes" id="UP000822688">
    <property type="component" value="Chromosome 2"/>
</dbReference>
<dbReference type="InterPro" id="IPR005061">
    <property type="entry name" value="Ist1"/>
</dbReference>
<evidence type="ECO:0000313" key="3">
    <source>
        <dbReference type="EMBL" id="KAG0587961.1"/>
    </source>
</evidence>
<feature type="compositionally biased region" description="Basic and acidic residues" evidence="2">
    <location>
        <begin position="442"/>
        <end position="495"/>
    </location>
</feature>
<dbReference type="PANTHER" id="PTHR12161">
    <property type="entry name" value="IST1 FAMILY MEMBER"/>
    <property type="match status" value="1"/>
</dbReference>
<dbReference type="GO" id="GO:0015031">
    <property type="term" value="P:protein transport"/>
    <property type="evidence" value="ECO:0007669"/>
    <property type="project" value="InterPro"/>
</dbReference>
<feature type="compositionally biased region" description="Basic and acidic residues" evidence="2">
    <location>
        <begin position="243"/>
        <end position="261"/>
    </location>
</feature>
<proteinExistence type="inferred from homology"/>
<feature type="compositionally biased region" description="Polar residues" evidence="2">
    <location>
        <begin position="1105"/>
        <end position="1116"/>
    </location>
</feature>
<evidence type="ECO:0000313" key="4">
    <source>
        <dbReference type="Proteomes" id="UP000822688"/>
    </source>
</evidence>
<feature type="compositionally biased region" description="Basic and acidic residues" evidence="2">
    <location>
        <begin position="750"/>
        <end position="766"/>
    </location>
</feature>
<accession>A0A8T0IZ82</accession>
<dbReference type="AlphaFoldDB" id="A0A8T0IZ82"/>
<feature type="compositionally biased region" description="Basic and acidic residues" evidence="2">
    <location>
        <begin position="379"/>
        <end position="405"/>
    </location>
</feature>
<dbReference type="PANTHER" id="PTHR12161:SF76">
    <property type="entry name" value="IST1-LIKE PROTEIN"/>
    <property type="match status" value="1"/>
</dbReference>